<dbReference type="GO" id="GO:0004674">
    <property type="term" value="F:protein serine/threonine kinase activity"/>
    <property type="evidence" value="ECO:0007669"/>
    <property type="project" value="UniProtKB-KW"/>
</dbReference>
<evidence type="ECO:0000256" key="5">
    <source>
        <dbReference type="ARBA" id="ARBA00022840"/>
    </source>
</evidence>
<evidence type="ECO:0000313" key="9">
    <source>
        <dbReference type="Proteomes" id="UP000515124"/>
    </source>
</evidence>
<dbReference type="FunFam" id="1.10.510.10:FF:000043">
    <property type="entry name" value="probable serine/threonine-protein kinase At1g54610"/>
    <property type="match status" value="1"/>
</dbReference>
<evidence type="ECO:0000256" key="1">
    <source>
        <dbReference type="ARBA" id="ARBA00022527"/>
    </source>
</evidence>
<feature type="binding site" evidence="6">
    <location>
        <position position="122"/>
    </location>
    <ligand>
        <name>ATP</name>
        <dbReference type="ChEBI" id="CHEBI:30616"/>
    </ligand>
</feature>
<feature type="region of interest" description="Disordered" evidence="7">
    <location>
        <begin position="462"/>
        <end position="483"/>
    </location>
</feature>
<dbReference type="KEGG" id="pavi:110757205"/>
<evidence type="ECO:0000256" key="2">
    <source>
        <dbReference type="ARBA" id="ARBA00022679"/>
    </source>
</evidence>
<evidence type="ECO:0000256" key="7">
    <source>
        <dbReference type="SAM" id="MobiDB-lite"/>
    </source>
</evidence>
<dbReference type="Proteomes" id="UP000515124">
    <property type="component" value="Unplaced"/>
</dbReference>
<keyword evidence="5 6" id="KW-0067">ATP-binding</keyword>
<evidence type="ECO:0000259" key="8">
    <source>
        <dbReference type="PROSITE" id="PS50011"/>
    </source>
</evidence>
<dbReference type="RefSeq" id="XP_021814470.1">
    <property type="nucleotide sequence ID" value="XM_021958778.1"/>
</dbReference>
<dbReference type="FunFam" id="3.30.200.20:FF:000021">
    <property type="entry name" value="probable serine/threonine-protein kinase At1g54610"/>
    <property type="match status" value="1"/>
</dbReference>
<feature type="region of interest" description="Disordered" evidence="7">
    <location>
        <begin position="1"/>
        <end position="61"/>
    </location>
</feature>
<dbReference type="InterPro" id="IPR008271">
    <property type="entry name" value="Ser/Thr_kinase_AS"/>
</dbReference>
<evidence type="ECO:0000313" key="10">
    <source>
        <dbReference type="RefSeq" id="XP_021814470.1"/>
    </source>
</evidence>
<dbReference type="NCBIfam" id="NF047352">
    <property type="entry name" value="P_loop_sacsin"/>
    <property type="match status" value="1"/>
</dbReference>
<keyword evidence="1" id="KW-0723">Serine/threonine-protein kinase</keyword>
<evidence type="ECO:0000256" key="6">
    <source>
        <dbReference type="PROSITE-ProRule" id="PRU10141"/>
    </source>
</evidence>
<dbReference type="InterPro" id="IPR000719">
    <property type="entry name" value="Prot_kinase_dom"/>
</dbReference>
<dbReference type="InterPro" id="IPR036890">
    <property type="entry name" value="HATPase_C_sf"/>
</dbReference>
<feature type="compositionally biased region" description="Basic residues" evidence="7">
    <location>
        <begin position="15"/>
        <end position="24"/>
    </location>
</feature>
<feature type="compositionally biased region" description="Basic and acidic residues" evidence="7">
    <location>
        <begin position="34"/>
        <end position="61"/>
    </location>
</feature>
<proteinExistence type="predicted"/>
<keyword evidence="3 6" id="KW-0547">Nucleotide-binding</keyword>
<dbReference type="Gene3D" id="1.10.510.10">
    <property type="entry name" value="Transferase(Phosphotransferase) domain 1"/>
    <property type="match status" value="1"/>
</dbReference>
<dbReference type="InterPro" id="IPR011009">
    <property type="entry name" value="Kinase-like_dom_sf"/>
</dbReference>
<dbReference type="PROSITE" id="PS50011">
    <property type="entry name" value="PROTEIN_KINASE_DOM"/>
    <property type="match status" value="1"/>
</dbReference>
<evidence type="ECO:0000256" key="3">
    <source>
        <dbReference type="ARBA" id="ARBA00022741"/>
    </source>
</evidence>
<sequence>MGCVLGTEAAGDRRRSVRAGHRRRNIEAPSGVEAVRDDRKGAVARQRENHTGDFPAIERRKPFPANQQGWPSWLLAVAGDAIQGWTPRRANTFEKLAKIGQGTYSNVYKARDLVTGKIVALKKVRFDNLEPESVKFMAREINVLRKLDHPNVIKLEGLVTSRMSCSLYLVFEYMEHDLSGLAASSGVKFTEPQVKCYMKQLLSGLEHCHNHGVLHRDIKGSNLLIDNEGILKIADFGLATFFDPEQKQHMTSRVVTLWYRPPELLLGATFYGVGVDLWSAGCILAELLSGKPIMPGRTEVEQLHKIFKLCGSPSEEYWKKYKLPNATLFKPQQPYKRCVAETFKDFPASSLPLIESLLSVDSDGRGTATTALNSEFFTTEPFACEPSSLPKYPPTKEMDVKLRDEEARRQRGLSGKPNAAEGPRRVKARERVGRAIPAPEANAEIPGNLDRWRVMTQANAKSKSEKFPPPHQDGAVGYPQDTSHKGPVSFVTTTDASFGSVIFNTKSSTSAKSMGAIGGPSRRRKTNRDDPRIAPSRKLIQAFKPSSIGLSMNLLFNGKNIPPSFLTLCLLSACSLFHCKGCAFGFVSVRKMATPREHIEEIRMKKFSIGGELNPLSEDLHHAVEHLSAELYSKDVHFLMELIQNAEDNQYSEGVDPSLEFVITSRDITGTGAPATLLVFNNEKGFSPTNIESICGIGRSTKKGNRNQGYIGEKGIGFKSVFLITARPYIFSNGYQIRFNEEPCMHCDLGYIVPEWVEESPTLSDITEIYGSGSALPTTTLILPLKPDKVKPVKQQLSSMHPEVLLFLAKIKRLSVREDNEDPRLNTVTAISISSETDFVTRKNIDADSYTLHLSAKENGNESEPECIYYMWKQKFPVKQECRDEKRMEVDEWVITLAFPYGERLNRGTSSPGVYAFLPTEMFTNLPFIIQADFLLASSRENILLDKKWNQGILNCVPSAFINAFLSLVKTIEDAPVSSLPLFFRFLPVQSSQYDELNVVRESIKAQLVEKDIVPCEPHKEQKFFHKPCEVGRLLPPFWNILRKAREVGVSLPNLSSHGKYVLCHSFDQEEYDHILSFLGVEPVDDEWYAKCIQSSNLVVGVSEDVYLELLLFIADNWRPKFHCTNIKNIPLIKYVDLYEDVSLCSLSSMQTGKKNVCLSRHSCHVSWLIDWNREFISSASLLFMPKGTQEAIQLCSNKDKLVKWLAEQMKVAAVNVHEYAVCLYKSHGIERKPAIAYAHFLYHSCRTRSYISYPEVVDLCGKMPLVDNYGDVIRQREGVIVPANESKWAGFTDSNLWKEDGFVQLGEDYMNPGCFAGQITEQKQLLEFLKEYAGASDVPYISAPNACLPTVSATLSIQKVFLLLDWIRHLRYQRVHIPEKFLKCIKEGSWLKVTLNGFSVSRPPSESFVLAPSWGNILQTGSVFVDIPLVDKSYYGDRIDDYKEELKTIGVMFEFGEACEFIGKHLMSLAASSTLTRGNVLSILHFIRLLRDKCLPPDDFISSIKSGPWLKTKSHGYRSPDGSVLFDQEWIIASKISDIPFIDQEVYGEEILDFKTELELLGVVVSFNKNYQLVVDHLKSPSCLTSLTPEAVLLMLQIMHISNSSNKIVEALRGKKCLKTNNGYKSPSECLLFHPEWGCLLQVFSGVPLIDHNLYGDIIFSFRDELRNIGVVVDFEEAAKVFAHHFQQASITKENVESFLSCYRKLEGSRFKFPAELKSCICEKKWLRTRLGDYRSPRECILFCSDWESLSPICLLPFIDDSDTCYGKNIHEYKQELKSLGVVVQFKDGVKFVPSCLYLPQNPSSISRENALALLDCIHILLQEKDNSFPDVFPKKVSQAWLKTHDGYRPPSKCLLFDSKFGEHLKQTDGPFIDEEFYGSEITTYREELSAIKVIVEVDKGCPLIASQLALHDELSTFVRVYSYLSEFKWEPNSKADKRIWIPKGNQNGEWVNPEECVLYDKDELFGLQLTVLEKYFERNLLLFFSSAHKVKPRPSIDDYCKLWKVWESSETGLSHDQCCKFWQYVLKKSKTEKALSEALVKVPVNSGSDEILMLNKCDVFLPDDLQLKDLFDKSSTHPLFVWYPQPSLPDLPRTTLLEMYRKIGVRAISESVQKEELSLENGVDEQVIPTEKLIGKALLKLILGFLACSPIEMEAGKRRKAVQGLLNLAVVETTEPITVSYNLPLSSGEILKVRASRKIRWDREMSKFFSQKMDRSGGHKSIIEFATYFSEVISDGVLWEHTDHIPALSELIKLAFVLEFNEEAVDFFMKSKNLQIFIEDEELLNSAFPSST</sequence>
<dbReference type="InterPro" id="IPR058210">
    <property type="entry name" value="SACS/Nov_dom"/>
</dbReference>
<gene>
    <name evidence="10" type="primary">LOC110757205</name>
</gene>
<dbReference type="PANTHER" id="PTHR32387:SF3">
    <property type="entry name" value="ATP_DNA BINDING PROTEIN"/>
    <property type="match status" value="1"/>
</dbReference>
<dbReference type="SUPFAM" id="SSF55874">
    <property type="entry name" value="ATPase domain of HSP90 chaperone/DNA topoisomerase II/histidine kinase"/>
    <property type="match status" value="1"/>
</dbReference>
<dbReference type="GeneID" id="110757205"/>
<dbReference type="InterPro" id="IPR052957">
    <property type="entry name" value="Auxin_embryo_med"/>
</dbReference>
<feature type="domain" description="Protein kinase" evidence="8">
    <location>
        <begin position="93"/>
        <end position="377"/>
    </location>
</feature>
<feature type="region of interest" description="Disordered" evidence="7">
    <location>
        <begin position="509"/>
        <end position="531"/>
    </location>
</feature>
<dbReference type="SMART" id="SM00220">
    <property type="entry name" value="S_TKc"/>
    <property type="match status" value="1"/>
</dbReference>
<dbReference type="CDD" id="cd07840">
    <property type="entry name" value="STKc_CDK9_like"/>
    <property type="match status" value="1"/>
</dbReference>
<dbReference type="Pfam" id="PF00069">
    <property type="entry name" value="Pkinase"/>
    <property type="match status" value="1"/>
</dbReference>
<dbReference type="InterPro" id="IPR017441">
    <property type="entry name" value="Protein_kinase_ATP_BS"/>
</dbReference>
<protein>
    <submittedName>
        <fullName evidence="10">Uncharacterized protein LOC110757205</fullName>
    </submittedName>
</protein>
<evidence type="ECO:0000256" key="4">
    <source>
        <dbReference type="ARBA" id="ARBA00022777"/>
    </source>
</evidence>
<organism evidence="9 10">
    <name type="scientific">Prunus avium</name>
    <name type="common">Cherry</name>
    <name type="synonym">Cerasus avium</name>
    <dbReference type="NCBI Taxonomy" id="42229"/>
    <lineage>
        <taxon>Eukaryota</taxon>
        <taxon>Viridiplantae</taxon>
        <taxon>Streptophyta</taxon>
        <taxon>Embryophyta</taxon>
        <taxon>Tracheophyta</taxon>
        <taxon>Spermatophyta</taxon>
        <taxon>Magnoliopsida</taxon>
        <taxon>eudicotyledons</taxon>
        <taxon>Gunneridae</taxon>
        <taxon>Pentapetalae</taxon>
        <taxon>rosids</taxon>
        <taxon>fabids</taxon>
        <taxon>Rosales</taxon>
        <taxon>Rosaceae</taxon>
        <taxon>Amygdaloideae</taxon>
        <taxon>Amygdaleae</taxon>
        <taxon>Prunus</taxon>
    </lineage>
</organism>
<keyword evidence="2" id="KW-0808">Transferase</keyword>
<dbReference type="PROSITE" id="PS00108">
    <property type="entry name" value="PROTEIN_KINASE_ST"/>
    <property type="match status" value="1"/>
</dbReference>
<name>A0A6P5SC41_PRUAV</name>
<dbReference type="Gene3D" id="3.30.200.20">
    <property type="entry name" value="Phosphorylase Kinase, domain 1"/>
    <property type="match status" value="1"/>
</dbReference>
<dbReference type="Pfam" id="PF25794">
    <property type="entry name" value="SACS"/>
    <property type="match status" value="1"/>
</dbReference>
<accession>A0A6P5SC41</accession>
<dbReference type="GO" id="GO:0005524">
    <property type="term" value="F:ATP binding"/>
    <property type="evidence" value="ECO:0007669"/>
    <property type="project" value="UniProtKB-UniRule"/>
</dbReference>
<keyword evidence="9" id="KW-1185">Reference proteome</keyword>
<feature type="region of interest" description="Disordered" evidence="7">
    <location>
        <begin position="407"/>
        <end position="426"/>
    </location>
</feature>
<dbReference type="PROSITE" id="PS00107">
    <property type="entry name" value="PROTEIN_KINASE_ATP"/>
    <property type="match status" value="1"/>
</dbReference>
<dbReference type="SUPFAM" id="SSF56112">
    <property type="entry name" value="Protein kinase-like (PK-like)"/>
    <property type="match status" value="1"/>
</dbReference>
<reference evidence="10" key="1">
    <citation type="submission" date="2025-08" db="UniProtKB">
        <authorList>
            <consortium name="RefSeq"/>
        </authorList>
    </citation>
    <scope>IDENTIFICATION</scope>
</reference>
<keyword evidence="4" id="KW-0418">Kinase</keyword>
<dbReference type="Gene3D" id="3.30.565.10">
    <property type="entry name" value="Histidine kinase-like ATPase, C-terminal domain"/>
    <property type="match status" value="1"/>
</dbReference>
<dbReference type="PANTHER" id="PTHR32387">
    <property type="entry name" value="WU:FJ29H11"/>
    <property type="match status" value="1"/>
</dbReference>